<sequence length="712" mass="79304">MAGDVDSPRLEDEEEDDTDWMSREEQGEQTAIPGHQAAPSFSRQWTKSDTASKRVIVHLDMDCFYAQVEMIRNPELRDKPLGIQQKSLLVTCNYVARKCGVSKCMSIKEAKEKFPQLVLVSGEDLTHYREMSYKVTELLEEFGVKVERLGFDENFVDITELVDKKLQQQQNVGILEVSGHVYNNQTVNCSDWTHRRLVAGSHVAADIRAAVHSRLGLTGCAGIACNKVLSKLVSGTFKPNQQTVLFPESINHLINSLNHVKRIPGIGYKTAQRLEGLGLSSVCALQSCPVTVLEKEFGSPMAHRIQQLSRGEDYSPVTPSGPPQSLSEEDSFKKCSTVSEVKLKIEELLRSLLKRLHVDGRSPHTLRLTLRQSSPINRYFNRESRQCPIPKNVIQNPNSEDSFSVLIELLMKLFEKMIDVKSSFHLTLLNVCFSNLKPAQHSNSSRNSIGFYLTQKKLPSTEACQICKDPEVQAEEDPEDTNPSTNVCSVETDHTASLSLPDHIDMDVFSQLPEDIKKEILSSPQTSTIHKSSKSPTPSMCPKGIQNFFRKVSARNPQSSCTAGSSSATEIPEQHPQTMMDSGCTRLSVELTQQSSCKDNESGSSGNDTPCTSSSVCMLGNKQINQCHDTDMDCVESGDSGSASYFPRGVDMNVFSQLPEELQKELMVDWKHKKLTPKIPAMKSQEKVKNTRGQRPNSSAKPNNLLKYFKPG</sequence>
<dbReference type="FunFam" id="3.30.70.270:FF:000013">
    <property type="entry name" value="Polymerase (DNA directed) iota"/>
    <property type="match status" value="1"/>
</dbReference>
<evidence type="ECO:0000313" key="7">
    <source>
        <dbReference type="Proteomes" id="UP001181693"/>
    </source>
</evidence>
<reference evidence="6" key="1">
    <citation type="thesis" date="2020" institute="ProQuest LLC" country="789 East Eisenhower Parkway, Ann Arbor, MI, USA">
        <title>Comparative Genomics and Chromosome Evolution.</title>
        <authorList>
            <person name="Mudd A.B."/>
        </authorList>
    </citation>
    <scope>NUCLEOTIDE SEQUENCE</scope>
    <source>
        <strain evidence="6">1538</strain>
        <tissue evidence="6">Blood</tissue>
    </source>
</reference>
<evidence type="ECO:0000259" key="5">
    <source>
        <dbReference type="PROSITE" id="PS50173"/>
    </source>
</evidence>
<dbReference type="Pfam" id="PF11799">
    <property type="entry name" value="IMS_C"/>
    <property type="match status" value="1"/>
</dbReference>
<dbReference type="Gene3D" id="3.30.1490.100">
    <property type="entry name" value="DNA polymerase, Y-family, little finger domain"/>
    <property type="match status" value="1"/>
</dbReference>
<feature type="region of interest" description="Disordered" evidence="4">
    <location>
        <begin position="676"/>
        <end position="712"/>
    </location>
</feature>
<dbReference type="Proteomes" id="UP001181693">
    <property type="component" value="Unassembled WGS sequence"/>
</dbReference>
<dbReference type="GO" id="GO:0003887">
    <property type="term" value="F:DNA-directed DNA polymerase activity"/>
    <property type="evidence" value="ECO:0007669"/>
    <property type="project" value="InterPro"/>
</dbReference>
<evidence type="ECO:0000256" key="4">
    <source>
        <dbReference type="SAM" id="MobiDB-lite"/>
    </source>
</evidence>
<dbReference type="Gene3D" id="1.10.150.20">
    <property type="entry name" value="5' to 3' exonuclease, C-terminal subdomain"/>
    <property type="match status" value="1"/>
</dbReference>
<keyword evidence="7" id="KW-1185">Reference proteome</keyword>
<dbReference type="EMBL" id="DYDO01000006">
    <property type="protein sequence ID" value="DBA23607.1"/>
    <property type="molecule type" value="Genomic_DNA"/>
</dbReference>
<dbReference type="GO" id="GO:0006281">
    <property type="term" value="P:DNA repair"/>
    <property type="evidence" value="ECO:0007669"/>
    <property type="project" value="InterPro"/>
</dbReference>
<feature type="domain" description="UmuC" evidence="5">
    <location>
        <begin position="56"/>
        <end position="267"/>
    </location>
</feature>
<dbReference type="InterPro" id="IPR001126">
    <property type="entry name" value="UmuC"/>
</dbReference>
<name>A0AAV3AAT2_PYXAD</name>
<dbReference type="Pfam" id="PF00817">
    <property type="entry name" value="IMS"/>
    <property type="match status" value="1"/>
</dbReference>
<accession>A0AAV3AAT2</accession>
<evidence type="ECO:0000313" key="6">
    <source>
        <dbReference type="EMBL" id="DBA23607.1"/>
    </source>
</evidence>
<dbReference type="GO" id="GO:0019985">
    <property type="term" value="P:translesion synthesis"/>
    <property type="evidence" value="ECO:0007669"/>
    <property type="project" value="TreeGrafter"/>
</dbReference>
<gene>
    <name evidence="6" type="ORF">GDO54_014503</name>
</gene>
<evidence type="ECO:0000256" key="1">
    <source>
        <dbReference type="ARBA" id="ARBA00010945"/>
    </source>
</evidence>
<dbReference type="SUPFAM" id="SSF56672">
    <property type="entry name" value="DNA/RNA polymerases"/>
    <property type="match status" value="1"/>
</dbReference>
<feature type="compositionally biased region" description="Polar residues" evidence="4">
    <location>
        <begin position="691"/>
        <end position="702"/>
    </location>
</feature>
<comment type="similarity">
    <text evidence="1">Belongs to the DNA polymerase type-Y family.</text>
</comment>
<feature type="compositionally biased region" description="Basic and acidic residues" evidence="4">
    <location>
        <begin position="1"/>
        <end position="10"/>
    </location>
</feature>
<dbReference type="SUPFAM" id="SSF100879">
    <property type="entry name" value="Lesion bypass DNA polymerase (Y-family), little finger domain"/>
    <property type="match status" value="1"/>
</dbReference>
<dbReference type="PIRSF" id="PIRSF036603">
    <property type="entry name" value="DPol_eta"/>
    <property type="match status" value="1"/>
</dbReference>
<feature type="region of interest" description="Disordered" evidence="4">
    <location>
        <begin position="556"/>
        <end position="580"/>
    </location>
</feature>
<dbReference type="AlphaFoldDB" id="A0AAV3AAT2"/>
<feature type="region of interest" description="Disordered" evidence="4">
    <location>
        <begin position="305"/>
        <end position="330"/>
    </location>
</feature>
<keyword evidence="3" id="KW-0808">Transferase</keyword>
<dbReference type="InterPro" id="IPR043128">
    <property type="entry name" value="Rev_trsase/Diguanyl_cyclase"/>
</dbReference>
<dbReference type="PANTHER" id="PTHR46404">
    <property type="entry name" value="DNA POLYMERASE IOTA"/>
    <property type="match status" value="1"/>
</dbReference>
<evidence type="ECO:0000256" key="3">
    <source>
        <dbReference type="ARBA" id="ARBA00022679"/>
    </source>
</evidence>
<dbReference type="Pfam" id="PF21999">
    <property type="entry name" value="IMS_HHH_1"/>
    <property type="match status" value="1"/>
</dbReference>
<dbReference type="InterPro" id="IPR036775">
    <property type="entry name" value="DNA_pol_Y-fam_lit_finger_sf"/>
</dbReference>
<dbReference type="FunFam" id="3.30.1490.100:FF:000003">
    <property type="entry name" value="Polymerase (DNA directed) iota"/>
    <property type="match status" value="1"/>
</dbReference>
<dbReference type="InterPro" id="IPR053848">
    <property type="entry name" value="IMS_HHH_1"/>
</dbReference>
<dbReference type="InterPro" id="IPR017961">
    <property type="entry name" value="DNA_pol_Y-fam_little_finger"/>
</dbReference>
<protein>
    <recommendedName>
        <fullName evidence="5">UmuC domain-containing protein</fullName>
    </recommendedName>
</protein>
<keyword evidence="2" id="KW-0237">DNA synthesis</keyword>
<dbReference type="FunFam" id="3.40.1170.60:FF:000006">
    <property type="entry name" value="DNA polymerase iota"/>
    <property type="match status" value="1"/>
</dbReference>
<dbReference type="Gene3D" id="6.10.250.1630">
    <property type="match status" value="2"/>
</dbReference>
<dbReference type="PANTHER" id="PTHR46404:SF1">
    <property type="entry name" value="DNA POLYMERASE IOTA"/>
    <property type="match status" value="1"/>
</dbReference>
<dbReference type="InterPro" id="IPR025527">
    <property type="entry name" value="HUWE1/Rev1_UBM"/>
</dbReference>
<evidence type="ECO:0000256" key="2">
    <source>
        <dbReference type="ARBA" id="ARBA00022634"/>
    </source>
</evidence>
<dbReference type="Pfam" id="PF14377">
    <property type="entry name" value="UBM"/>
    <property type="match status" value="2"/>
</dbReference>
<dbReference type="GO" id="GO:0003684">
    <property type="term" value="F:damaged DNA binding"/>
    <property type="evidence" value="ECO:0007669"/>
    <property type="project" value="InterPro"/>
</dbReference>
<dbReference type="InterPro" id="IPR043502">
    <property type="entry name" value="DNA/RNA_pol_sf"/>
</dbReference>
<feature type="region of interest" description="Disordered" evidence="4">
    <location>
        <begin position="1"/>
        <end position="46"/>
    </location>
</feature>
<dbReference type="Gene3D" id="3.40.1170.60">
    <property type="match status" value="1"/>
</dbReference>
<dbReference type="PROSITE" id="PS50173">
    <property type="entry name" value="UMUC"/>
    <property type="match status" value="1"/>
</dbReference>
<comment type="caution">
    <text evidence="6">The sequence shown here is derived from an EMBL/GenBank/DDBJ whole genome shotgun (WGS) entry which is preliminary data.</text>
</comment>
<dbReference type="Gene3D" id="3.30.70.270">
    <property type="match status" value="1"/>
</dbReference>
<organism evidence="6 7">
    <name type="scientific">Pyxicephalus adspersus</name>
    <name type="common">African bullfrog</name>
    <dbReference type="NCBI Taxonomy" id="30357"/>
    <lineage>
        <taxon>Eukaryota</taxon>
        <taxon>Metazoa</taxon>
        <taxon>Chordata</taxon>
        <taxon>Craniata</taxon>
        <taxon>Vertebrata</taxon>
        <taxon>Euteleostomi</taxon>
        <taxon>Amphibia</taxon>
        <taxon>Batrachia</taxon>
        <taxon>Anura</taxon>
        <taxon>Neobatrachia</taxon>
        <taxon>Ranoidea</taxon>
        <taxon>Pyxicephalidae</taxon>
        <taxon>Pyxicephalinae</taxon>
        <taxon>Pyxicephalus</taxon>
    </lineage>
</organism>
<proteinExistence type="inferred from homology"/>